<accession>A0AAN6E2H1</accession>
<evidence type="ECO:0000313" key="3">
    <source>
        <dbReference type="EMBL" id="KAI1615693.1"/>
    </source>
</evidence>
<comment type="caution">
    <text evidence="3">The sequence shown here is derived from an EMBL/GenBank/DDBJ whole genome shotgun (WGS) entry which is preliminary data.</text>
</comment>
<feature type="compositionally biased region" description="Low complexity" evidence="2">
    <location>
        <begin position="11"/>
        <end position="23"/>
    </location>
</feature>
<feature type="coiled-coil region" evidence="1">
    <location>
        <begin position="297"/>
        <end position="338"/>
    </location>
</feature>
<evidence type="ECO:0000256" key="2">
    <source>
        <dbReference type="SAM" id="MobiDB-lite"/>
    </source>
</evidence>
<sequence length="341" mass="39048">MWTPGNLTRTSSSHSVAMSVASSRGSSFSETMSEHSVKKRIGMWQADNNLVTTSLDLHAREDGRRDSISTDHSMSTLAMDIPHDDELNMKTPTVHHLPLDFAPDTPDEPEVTHPSHVAGPMEQLLQSLLQKVAHAEQSRPTVMAQDYLDLKSRVYELEAEKKTWEDRYQAYFAVRDEDLTNILKTREMLARERREHEAIRQLRDEDLANVLMLREKLAQALWSKPQRPVSMLSSRQSRIGGDDLWQTAKSTAMEHRILELETANKELQTQVTAGGSTDTKSLMSQMENMFEENLKHREKLASKMQQLRSEKEAMQKELAVLEDRNTELESVVERLQRNLTV</sequence>
<dbReference type="AlphaFoldDB" id="A0AAN6E2H1"/>
<dbReference type="Proteomes" id="UP001203852">
    <property type="component" value="Unassembled WGS sequence"/>
</dbReference>
<proteinExistence type="predicted"/>
<feature type="region of interest" description="Disordered" evidence="2">
    <location>
        <begin position="1"/>
        <end position="34"/>
    </location>
</feature>
<feature type="compositionally biased region" description="Polar residues" evidence="2">
    <location>
        <begin position="1"/>
        <end position="10"/>
    </location>
</feature>
<gene>
    <name evidence="3" type="ORF">EDD36DRAFT_417183</name>
</gene>
<evidence type="ECO:0000256" key="1">
    <source>
        <dbReference type="SAM" id="Coils"/>
    </source>
</evidence>
<organism evidence="3 4">
    <name type="scientific">Exophiala viscosa</name>
    <dbReference type="NCBI Taxonomy" id="2486360"/>
    <lineage>
        <taxon>Eukaryota</taxon>
        <taxon>Fungi</taxon>
        <taxon>Dikarya</taxon>
        <taxon>Ascomycota</taxon>
        <taxon>Pezizomycotina</taxon>
        <taxon>Eurotiomycetes</taxon>
        <taxon>Chaetothyriomycetidae</taxon>
        <taxon>Chaetothyriales</taxon>
        <taxon>Herpotrichiellaceae</taxon>
        <taxon>Exophiala</taxon>
    </lineage>
</organism>
<dbReference type="EMBL" id="MU404352">
    <property type="protein sequence ID" value="KAI1615693.1"/>
    <property type="molecule type" value="Genomic_DNA"/>
</dbReference>
<keyword evidence="1" id="KW-0175">Coiled coil</keyword>
<protein>
    <submittedName>
        <fullName evidence="3">Uncharacterized protein</fullName>
    </submittedName>
</protein>
<reference evidence="3" key="1">
    <citation type="journal article" date="2022" name="bioRxiv">
        <title>Deciphering the potential niche of two novel black yeast fungi from a biological soil crust based on their genomes, phenotypes, and melanin regulation.</title>
        <authorList>
            <consortium name="DOE Joint Genome Institute"/>
            <person name="Carr E.C."/>
            <person name="Barton Q."/>
            <person name="Grambo S."/>
            <person name="Sullivan M."/>
            <person name="Renfro C.M."/>
            <person name="Kuo A."/>
            <person name="Pangilinan J."/>
            <person name="Lipzen A."/>
            <person name="Keymanesh K."/>
            <person name="Savage E."/>
            <person name="Barry K."/>
            <person name="Grigoriev I.V."/>
            <person name="Riekhof W.R."/>
            <person name="Harris S.S."/>
        </authorList>
    </citation>
    <scope>NUCLEOTIDE SEQUENCE</scope>
    <source>
        <strain evidence="3">JF 03-4F</strain>
    </source>
</reference>
<evidence type="ECO:0000313" key="4">
    <source>
        <dbReference type="Proteomes" id="UP001203852"/>
    </source>
</evidence>
<name>A0AAN6E2H1_9EURO</name>
<keyword evidence="4" id="KW-1185">Reference proteome</keyword>